<accession>A0A136ITX4</accession>
<protein>
    <submittedName>
        <fullName evidence="1">Uncharacterized protein</fullName>
    </submittedName>
</protein>
<name>A0A136ITX4_9PEZI</name>
<evidence type="ECO:0000313" key="1">
    <source>
        <dbReference type="EMBL" id="KXJ88504.1"/>
    </source>
</evidence>
<keyword evidence="2" id="KW-1185">Reference proteome</keyword>
<dbReference type="InParanoid" id="A0A136ITX4"/>
<reference evidence="2" key="1">
    <citation type="submission" date="2016-02" db="EMBL/GenBank/DDBJ databases">
        <title>Draft genome sequence of Microdochium bolleyi, a fungal endophyte of beachgrass.</title>
        <authorList>
            <consortium name="DOE Joint Genome Institute"/>
            <person name="David A.S."/>
            <person name="May G."/>
            <person name="Haridas S."/>
            <person name="Lim J."/>
            <person name="Wang M."/>
            <person name="Labutti K."/>
            <person name="Lipzen A."/>
            <person name="Barry K."/>
            <person name="Grigoriev I.V."/>
        </authorList>
    </citation>
    <scope>NUCLEOTIDE SEQUENCE [LARGE SCALE GENOMIC DNA]</scope>
    <source>
        <strain evidence="2">J235TASD1</strain>
    </source>
</reference>
<sequence>MLLQLVTGATACFYLGYGSSCSSHDQTSPLTTTRVGGSGLLTFPTSIAQLSKAPKAADVRQSTTEVTNHRVSTFNITKSPGLFGTIVIPLALLVGRFLDSLWGSPQS</sequence>
<proteinExistence type="predicted"/>
<dbReference type="AlphaFoldDB" id="A0A136ITX4"/>
<evidence type="ECO:0000313" key="2">
    <source>
        <dbReference type="Proteomes" id="UP000070501"/>
    </source>
</evidence>
<dbReference type="EMBL" id="KQ964258">
    <property type="protein sequence ID" value="KXJ88504.1"/>
    <property type="molecule type" value="Genomic_DNA"/>
</dbReference>
<dbReference type="Proteomes" id="UP000070501">
    <property type="component" value="Unassembled WGS sequence"/>
</dbReference>
<organism evidence="1 2">
    <name type="scientific">Microdochium bolleyi</name>
    <dbReference type="NCBI Taxonomy" id="196109"/>
    <lineage>
        <taxon>Eukaryota</taxon>
        <taxon>Fungi</taxon>
        <taxon>Dikarya</taxon>
        <taxon>Ascomycota</taxon>
        <taxon>Pezizomycotina</taxon>
        <taxon>Sordariomycetes</taxon>
        <taxon>Xylariomycetidae</taxon>
        <taxon>Xylariales</taxon>
        <taxon>Microdochiaceae</taxon>
        <taxon>Microdochium</taxon>
    </lineage>
</organism>
<gene>
    <name evidence="1" type="ORF">Micbo1qcDRAFT_17650</name>
</gene>